<dbReference type="InterPro" id="IPR052028">
    <property type="entry name" value="HipA_Ser/Thr_kinase"/>
</dbReference>
<dbReference type="EMBL" id="CP000245">
    <property type="protein sequence ID" value="AEG93714.1"/>
    <property type="molecule type" value="Genomic_DNA"/>
</dbReference>
<name>F5Y3Q7_RAMTT</name>
<dbReference type="Pfam" id="PF07804">
    <property type="entry name" value="HipA_C"/>
    <property type="match status" value="1"/>
</dbReference>
<evidence type="ECO:0008006" key="8">
    <source>
        <dbReference type="Google" id="ProtNLM"/>
    </source>
</evidence>
<dbReference type="NCBIfam" id="TIGR03071">
    <property type="entry name" value="couple_hipA"/>
    <property type="match status" value="1"/>
</dbReference>
<evidence type="ECO:0000259" key="4">
    <source>
        <dbReference type="Pfam" id="PF07804"/>
    </source>
</evidence>
<dbReference type="Proteomes" id="UP000008385">
    <property type="component" value="Chromosome"/>
</dbReference>
<organism evidence="6 7">
    <name type="scientific">Ramlibacter tataouinensis (strain ATCC BAA-407 / DSM 14655 / LMG 21543 / TTB310)</name>
    <dbReference type="NCBI Taxonomy" id="365046"/>
    <lineage>
        <taxon>Bacteria</taxon>
        <taxon>Pseudomonadati</taxon>
        <taxon>Pseudomonadota</taxon>
        <taxon>Betaproteobacteria</taxon>
        <taxon>Burkholderiales</taxon>
        <taxon>Comamonadaceae</taxon>
        <taxon>Ramlibacter</taxon>
    </lineage>
</organism>
<proteinExistence type="inferred from homology"/>
<sequence length="435" mass="47589">MRLRALDIFLRDEPVGLLFQYGEGPGAIARLRPLESFWRRSAPPVLSWATLTAGEAERDAFWAGHATQRFFNGQDGRLPAFFQNMLPEGLLRRHLAQLRGCREDDHFEILATCGADLPGAVYARPAQLVRDEVERIVTQGHDALEVAVTAEPVAEATSLSGIQPKLSLVLQGGRYVQRTRDAQGLHTIAKLPTVEFPLLPEVEALSLQLAAAAGVEVCQARLEPLAAIAGEVPFELGGARQFLAVTRFDRRGGRDHVHCEDFAQVLGIQPERKYGDDSACYAIMAQLMLQTPALGEAAAVELLRRIAVNELLGNYDAHVKNFGLVYQDGRTPRLAPAYDVVAYAAYLGGRGHALRFTPGGQTQARLSPRILREFCSFCGLAEPIAHSTVRQVVKRAAAAWPDLINASGLLDGQKQRLLAHLASMPMVQSLRRRAG</sequence>
<dbReference type="Gene3D" id="1.10.1070.20">
    <property type="match status" value="1"/>
</dbReference>
<dbReference type="GO" id="GO:0005829">
    <property type="term" value="C:cytosol"/>
    <property type="evidence" value="ECO:0007669"/>
    <property type="project" value="TreeGrafter"/>
</dbReference>
<keyword evidence="3" id="KW-0418">Kinase</keyword>
<dbReference type="InterPro" id="IPR017508">
    <property type="entry name" value="HipA_N1"/>
</dbReference>
<dbReference type="RefSeq" id="WP_013901946.1">
    <property type="nucleotide sequence ID" value="NC_015677.1"/>
</dbReference>
<reference evidence="6 7" key="2">
    <citation type="journal article" date="2011" name="PLoS ONE">
        <title>The Cyst-Dividing Bacterium Ramlibacter tataouinensis TTB310 Genome Reveals a Well-Stocked Toolbox for Adaptation to a Desert Environment.</title>
        <authorList>
            <person name="De Luca G."/>
            <person name="Barakat M."/>
            <person name="Ortet P."/>
            <person name="Fochesato S."/>
            <person name="Jourlin-Castelli C."/>
            <person name="Ansaldi M."/>
            <person name="Py B."/>
            <person name="Fichant G."/>
            <person name="Coutinho P.M."/>
            <person name="Voulhoux R."/>
            <person name="Bastien O."/>
            <person name="Marechal E."/>
            <person name="Henrissat B."/>
            <person name="Quentin Y."/>
            <person name="Noirot P."/>
            <person name="Filloux A."/>
            <person name="Mejean V."/>
            <person name="Dubow M.S."/>
            <person name="Barras F."/>
            <person name="Barbe V."/>
            <person name="Weissenbach J."/>
            <person name="Mihalcescu I."/>
            <person name="Vermeglio A."/>
            <person name="Achouak W."/>
            <person name="Heulin T."/>
        </authorList>
    </citation>
    <scope>NUCLEOTIDE SEQUENCE [LARGE SCALE GENOMIC DNA]</scope>
    <source>
        <strain evidence="7">ATCC BAA-407 / DSM 14655 / LMG 21543 / TTB310</strain>
    </source>
</reference>
<evidence type="ECO:0000313" key="6">
    <source>
        <dbReference type="EMBL" id="AEG93714.1"/>
    </source>
</evidence>
<accession>F5Y3Q7</accession>
<comment type="similarity">
    <text evidence="1">Belongs to the HipA Ser/Thr kinase family.</text>
</comment>
<evidence type="ECO:0000313" key="7">
    <source>
        <dbReference type="Proteomes" id="UP000008385"/>
    </source>
</evidence>
<evidence type="ECO:0000256" key="3">
    <source>
        <dbReference type="ARBA" id="ARBA00022777"/>
    </source>
</evidence>
<evidence type="ECO:0000259" key="5">
    <source>
        <dbReference type="Pfam" id="PF13657"/>
    </source>
</evidence>
<evidence type="ECO:0000256" key="2">
    <source>
        <dbReference type="ARBA" id="ARBA00022679"/>
    </source>
</evidence>
<dbReference type="Pfam" id="PF13657">
    <property type="entry name" value="Couple_hipA"/>
    <property type="match status" value="1"/>
</dbReference>
<dbReference type="HOGENOM" id="CLU_030167_3_0_4"/>
<keyword evidence="2" id="KW-0808">Transferase</keyword>
<reference evidence="7" key="1">
    <citation type="submission" date="2006-01" db="EMBL/GenBank/DDBJ databases">
        <title>Genome of the cyst-dividing bacterium Ramlibacter tataouinensis.</title>
        <authorList>
            <person name="Barakat M."/>
            <person name="Ortet P."/>
            <person name="De Luca G."/>
            <person name="Jourlin-Castelli C."/>
            <person name="Ansaldi M."/>
            <person name="Py B."/>
            <person name="Fichant G."/>
            <person name="Coutinho P."/>
            <person name="Voulhoux R."/>
            <person name="Bastien O."/>
            <person name="Roy S."/>
            <person name="Marechal E."/>
            <person name="Henrissat B."/>
            <person name="Quentin Y."/>
            <person name="Noirot P."/>
            <person name="Filloux A."/>
            <person name="Mejean V."/>
            <person name="DuBow M."/>
            <person name="Barras F."/>
            <person name="Heulin T."/>
        </authorList>
    </citation>
    <scope>NUCLEOTIDE SEQUENCE [LARGE SCALE GENOMIC DNA]</scope>
    <source>
        <strain evidence="7">ATCC BAA-407 / DSM 14655 / LMG 21543 / TTB310</strain>
    </source>
</reference>
<dbReference type="GO" id="GO:0004674">
    <property type="term" value="F:protein serine/threonine kinase activity"/>
    <property type="evidence" value="ECO:0007669"/>
    <property type="project" value="TreeGrafter"/>
</dbReference>
<keyword evidence="7" id="KW-1185">Reference proteome</keyword>
<dbReference type="OrthoDB" id="9805913at2"/>
<dbReference type="PATRIC" id="fig|365046.3.peg.2671"/>
<dbReference type="eggNOG" id="COG3550">
    <property type="taxonomic scope" value="Bacteria"/>
</dbReference>
<feature type="domain" description="HipA N-terminal subdomain 1" evidence="5">
    <location>
        <begin position="6"/>
        <end position="122"/>
    </location>
</feature>
<dbReference type="PANTHER" id="PTHR37419">
    <property type="entry name" value="SERINE/THREONINE-PROTEIN KINASE TOXIN HIPA"/>
    <property type="match status" value="1"/>
</dbReference>
<dbReference type="KEGG" id="rta:Rta_26130"/>
<dbReference type="PANTHER" id="PTHR37419:SF1">
    <property type="entry name" value="SERINE_THREONINE-PROTEIN KINASE TOXIN HIPA"/>
    <property type="match status" value="1"/>
</dbReference>
<gene>
    <name evidence="6" type="ordered locus">Rta_26130</name>
</gene>
<feature type="domain" description="HipA-like C-terminal" evidence="4">
    <location>
        <begin position="157"/>
        <end position="400"/>
    </location>
</feature>
<dbReference type="AlphaFoldDB" id="F5Y3Q7"/>
<evidence type="ECO:0000256" key="1">
    <source>
        <dbReference type="ARBA" id="ARBA00010164"/>
    </source>
</evidence>
<dbReference type="InterPro" id="IPR012893">
    <property type="entry name" value="HipA-like_C"/>
</dbReference>
<dbReference type="STRING" id="365046.Rta_26130"/>
<protein>
    <recommendedName>
        <fullName evidence="8">Phosphatidylinositol kinase</fullName>
    </recommendedName>
</protein>